<dbReference type="GO" id="GO:0072344">
    <property type="term" value="P:rescue of stalled ribosome"/>
    <property type="evidence" value="ECO:0007669"/>
    <property type="project" value="UniProtKB-UniRule"/>
</dbReference>
<dbReference type="InterPro" id="IPR036187">
    <property type="entry name" value="DNA_mismatch_repair_MutS_sf"/>
</dbReference>
<dbReference type="GO" id="GO:0005524">
    <property type="term" value="F:ATP binding"/>
    <property type="evidence" value="ECO:0007669"/>
    <property type="project" value="UniProtKB-UniRule"/>
</dbReference>
<dbReference type="InterPro" id="IPR027417">
    <property type="entry name" value="P-loop_NTPase"/>
</dbReference>
<dbReference type="InterPro" id="IPR045076">
    <property type="entry name" value="MutS"/>
</dbReference>
<dbReference type="CDD" id="cd06503">
    <property type="entry name" value="ATP-synt_Fo_b"/>
    <property type="match status" value="1"/>
</dbReference>
<evidence type="ECO:0000256" key="5">
    <source>
        <dbReference type="ARBA" id="ARBA00022884"/>
    </source>
</evidence>
<dbReference type="AlphaFoldDB" id="A0A7C4L271"/>
<keyword evidence="6 7" id="KW-0238">DNA-binding</keyword>
<comment type="function">
    <text evidence="7">Endonuclease that is involved in the suppression of homologous recombination and thus may have a key role in the control of bacterial genetic diversity.</text>
</comment>
<feature type="binding site" evidence="7">
    <location>
        <begin position="342"/>
        <end position="349"/>
    </location>
    <ligand>
        <name>ATP</name>
        <dbReference type="ChEBI" id="CHEBI:30616"/>
    </ligand>
</feature>
<dbReference type="PIRSF" id="PIRSF005814">
    <property type="entry name" value="MutS_YshD"/>
    <property type="match status" value="1"/>
</dbReference>
<dbReference type="GO" id="GO:0030983">
    <property type="term" value="F:mismatched DNA binding"/>
    <property type="evidence" value="ECO:0007669"/>
    <property type="project" value="InterPro"/>
</dbReference>
<proteinExistence type="inferred from homology"/>
<comment type="similarity">
    <text evidence="7">Belongs to the DNA mismatch repair MutS family. MutS2 subfamily.</text>
</comment>
<reference evidence="11" key="1">
    <citation type="journal article" date="2020" name="mSystems">
        <title>Genome- and Community-Level Interaction Insights into Carbon Utilization and Element Cycling Functions of Hydrothermarchaeota in Hydrothermal Sediment.</title>
        <authorList>
            <person name="Zhou Z."/>
            <person name="Liu Y."/>
            <person name="Xu W."/>
            <person name="Pan J."/>
            <person name="Luo Z.H."/>
            <person name="Li M."/>
        </authorList>
    </citation>
    <scope>NUCLEOTIDE SEQUENCE [LARGE SCALE GENOMIC DNA]</scope>
    <source>
        <strain evidence="11">SpSt-556</strain>
    </source>
</reference>
<keyword evidence="5 7" id="KW-0694">RNA-binding</keyword>
<comment type="subunit">
    <text evidence="7">Homodimer. Binds to stalled ribosomes, contacting rRNA.</text>
</comment>
<evidence type="ECO:0000259" key="10">
    <source>
        <dbReference type="PROSITE" id="PS50828"/>
    </source>
</evidence>
<dbReference type="InterPro" id="IPR000432">
    <property type="entry name" value="DNA_mismatch_repair_MutS_C"/>
</dbReference>
<dbReference type="CDD" id="cd03280">
    <property type="entry name" value="ABC_MutS2"/>
    <property type="match status" value="1"/>
</dbReference>
<dbReference type="InterPro" id="IPR005747">
    <property type="entry name" value="MutS2"/>
</dbReference>
<dbReference type="InterPro" id="IPR036063">
    <property type="entry name" value="Smr_dom_sf"/>
</dbReference>
<accession>A0A7C4L271</accession>
<dbReference type="SUPFAM" id="SSF160443">
    <property type="entry name" value="SMR domain-like"/>
    <property type="match status" value="1"/>
</dbReference>
<protein>
    <recommendedName>
        <fullName evidence="7">Endonuclease MutS2</fullName>
        <ecNumber evidence="7">3.1.-.-</ecNumber>
    </recommendedName>
    <alternativeName>
        <fullName evidence="7">Ribosome-associated protein quality control-upstream factor</fullName>
        <shortName evidence="7">RQC-upstream factor</shortName>
        <shortName evidence="7">RqcU</shortName>
        <ecNumber evidence="7">3.6.4.-</ecNumber>
    </alternativeName>
</protein>
<feature type="compositionally biased region" description="Pro residues" evidence="9">
    <location>
        <begin position="685"/>
        <end position="696"/>
    </location>
</feature>
<keyword evidence="2 7" id="KW-0547">Nucleotide-binding</keyword>
<dbReference type="EMBL" id="DSXR01000083">
    <property type="protein sequence ID" value="HGS87615.1"/>
    <property type="molecule type" value="Genomic_DNA"/>
</dbReference>
<dbReference type="Pfam" id="PF00488">
    <property type="entry name" value="MutS_V"/>
    <property type="match status" value="1"/>
</dbReference>
<dbReference type="PROSITE" id="PS00486">
    <property type="entry name" value="DNA_MISMATCH_REPAIR_2"/>
    <property type="match status" value="1"/>
</dbReference>
<dbReference type="GO" id="GO:0016887">
    <property type="term" value="F:ATP hydrolysis activity"/>
    <property type="evidence" value="ECO:0007669"/>
    <property type="project" value="InterPro"/>
</dbReference>
<keyword evidence="8" id="KW-0175">Coiled coil</keyword>
<evidence type="ECO:0000256" key="6">
    <source>
        <dbReference type="ARBA" id="ARBA00023125"/>
    </source>
</evidence>
<dbReference type="GO" id="GO:0045910">
    <property type="term" value="P:negative regulation of DNA recombination"/>
    <property type="evidence" value="ECO:0007669"/>
    <property type="project" value="InterPro"/>
</dbReference>
<feature type="domain" description="Smr" evidence="10">
    <location>
        <begin position="725"/>
        <end position="800"/>
    </location>
</feature>
<evidence type="ECO:0000256" key="3">
    <source>
        <dbReference type="ARBA" id="ARBA00022801"/>
    </source>
</evidence>
<dbReference type="GO" id="GO:0006298">
    <property type="term" value="P:mismatch repair"/>
    <property type="evidence" value="ECO:0007669"/>
    <property type="project" value="InterPro"/>
</dbReference>
<dbReference type="EC" id="3.6.4.-" evidence="7"/>
<sequence length="802" mass="88347">MDAKSLSMLEFPKVLERLAGYADFSASAELARSLRPTADLQEALARQATTSEARRLLSVKSEVGIGGARDVRPLAERAARSGVLLPTELLEIKSTLIAARELFRTLENKQTEYPHLAAIAQPLAPPPGLIEAISRTISERGEVLDSASPKLASLRAEIKVAHERLLSRLQKMLQDPKNAPHLQEAIITLRNGRYVIPLRAESRGRIRAIVHDQSSSGATLFVEPLAVVELNNAWHELQLAERDEERRILSELSDQIGAHSPAIIAIVEALARLDLAFMCAKYADDLHAAEPVLTAFRKTSREKHPGSTIVLYQARHPLLDPQTVVPIDVVLDEHTYALVITGPNTGGKTVTLKTVGLLALMAQSGLHIPAQSGSALSIFRNIYADIGDEQSIEQSLSTFSGHITNIVRILRRMDSFSLVVLDELGAGTDPQEGSALARAILGYLVEKRVTTLIATHYPELKAYAHATPGVVNASMEFDLRSLKPTYRLTIGLPGRSNALAIAERLGLPSEILEAARGMINPTDLRADDLLDEIHRQRELARKARSEADRLRSQAENLRRELAQRLEKIEEERRQILEKARQEQEKEIAALRAELDALRRELQRARQPLEALKPLQERLEELQSEAEKPVVRTLIEPSRPLRLGDKVRLRSLQMDGVITALGQSEIEVQMGNLRLRARPEEIERPGSPPPAEAPPAPAAAATRPVSAARPSASRPAVFSPSPGMELDLRGQRADEALEALQRYLESAYLSGMPFVRIIHGKGTGKLRQAVRDFLKQNEFVTGWETGLESEGGEGVTVVHLREG</sequence>
<evidence type="ECO:0000256" key="7">
    <source>
        <dbReference type="HAMAP-Rule" id="MF_00092"/>
    </source>
</evidence>
<dbReference type="GO" id="GO:0004519">
    <property type="term" value="F:endonuclease activity"/>
    <property type="evidence" value="ECO:0007669"/>
    <property type="project" value="UniProtKB-UniRule"/>
</dbReference>
<dbReference type="InterPro" id="IPR002625">
    <property type="entry name" value="Smr_dom"/>
</dbReference>
<evidence type="ECO:0000256" key="1">
    <source>
        <dbReference type="ARBA" id="ARBA00022730"/>
    </source>
</evidence>
<dbReference type="SUPFAM" id="SSF52540">
    <property type="entry name" value="P-loop containing nucleoside triphosphate hydrolases"/>
    <property type="match status" value="1"/>
</dbReference>
<dbReference type="GO" id="GO:0043023">
    <property type="term" value="F:ribosomal large subunit binding"/>
    <property type="evidence" value="ECO:0007669"/>
    <property type="project" value="UniProtKB-UniRule"/>
</dbReference>
<dbReference type="FunFam" id="3.40.50.300:FF:000830">
    <property type="entry name" value="Endonuclease MutS2"/>
    <property type="match status" value="1"/>
</dbReference>
<evidence type="ECO:0000256" key="2">
    <source>
        <dbReference type="ARBA" id="ARBA00022741"/>
    </source>
</evidence>
<dbReference type="SMART" id="SM00533">
    <property type="entry name" value="MUTSd"/>
    <property type="match status" value="1"/>
</dbReference>
<dbReference type="InterPro" id="IPR007696">
    <property type="entry name" value="DNA_mismatch_repair_MutS_core"/>
</dbReference>
<dbReference type="SMART" id="SM00534">
    <property type="entry name" value="MUTSac"/>
    <property type="match status" value="1"/>
</dbReference>
<keyword evidence="1 7" id="KW-0699">rRNA-binding</keyword>
<feature type="coiled-coil region" evidence="8">
    <location>
        <begin position="526"/>
        <end position="607"/>
    </location>
</feature>
<feature type="region of interest" description="Disordered" evidence="9">
    <location>
        <begin position="680"/>
        <end position="725"/>
    </location>
</feature>
<evidence type="ECO:0000256" key="9">
    <source>
        <dbReference type="SAM" id="MobiDB-lite"/>
    </source>
</evidence>
<name>A0A7C4L271_9CHLR</name>
<dbReference type="EC" id="3.1.-.-" evidence="7"/>
<dbReference type="Pfam" id="PF01713">
    <property type="entry name" value="Smr"/>
    <property type="match status" value="1"/>
</dbReference>
<dbReference type="GO" id="GO:0019843">
    <property type="term" value="F:rRNA binding"/>
    <property type="evidence" value="ECO:0007669"/>
    <property type="project" value="UniProtKB-UniRule"/>
</dbReference>
<comment type="function">
    <text evidence="7">Acts as a ribosome collision sensor, splitting the ribosome into its 2 subunits. Detects stalled/collided 70S ribosomes which it binds and splits by an ATP-hydrolysis driven conformational change. Acts upstream of the ribosome quality control system (RQC), a ribosome-associated complex that mediates the extraction of incompletely synthesized nascent chains from stalled ribosomes and their subsequent degradation. Probably generates substrates for RQC.</text>
</comment>
<dbReference type="SMART" id="SM00463">
    <property type="entry name" value="SMR"/>
    <property type="match status" value="1"/>
</dbReference>
<dbReference type="PANTHER" id="PTHR48466">
    <property type="entry name" value="OS10G0509000 PROTEIN-RELATED"/>
    <property type="match status" value="1"/>
</dbReference>
<evidence type="ECO:0000256" key="4">
    <source>
        <dbReference type="ARBA" id="ARBA00022840"/>
    </source>
</evidence>
<gene>
    <name evidence="7" type="primary">mutS2</name>
    <name evidence="7" type="synonym">rqcU</name>
    <name evidence="11" type="ORF">ENT17_08335</name>
</gene>
<keyword evidence="7 11" id="KW-0255">Endonuclease</keyword>
<keyword evidence="3 7" id="KW-0378">Hydrolase</keyword>
<dbReference type="GO" id="GO:0140664">
    <property type="term" value="F:ATP-dependent DNA damage sensor activity"/>
    <property type="evidence" value="ECO:0007669"/>
    <property type="project" value="InterPro"/>
</dbReference>
<keyword evidence="4 7" id="KW-0067">ATP-binding</keyword>
<dbReference type="Gene3D" id="3.40.50.300">
    <property type="entry name" value="P-loop containing nucleotide triphosphate hydrolases"/>
    <property type="match status" value="1"/>
</dbReference>
<feature type="compositionally biased region" description="Low complexity" evidence="9">
    <location>
        <begin position="697"/>
        <end position="721"/>
    </location>
</feature>
<dbReference type="Gene3D" id="1.10.1420.10">
    <property type="match status" value="2"/>
</dbReference>
<dbReference type="PANTHER" id="PTHR48466:SF2">
    <property type="entry name" value="OS10G0509000 PROTEIN"/>
    <property type="match status" value="1"/>
</dbReference>
<dbReference type="HAMAP" id="MF_00092">
    <property type="entry name" value="MutS2"/>
    <property type="match status" value="1"/>
</dbReference>
<evidence type="ECO:0000256" key="8">
    <source>
        <dbReference type="SAM" id="Coils"/>
    </source>
</evidence>
<dbReference type="SUPFAM" id="SSF48334">
    <property type="entry name" value="DNA repair protein MutS, domain III"/>
    <property type="match status" value="1"/>
</dbReference>
<organism evidence="11">
    <name type="scientific">Bellilinea caldifistulae</name>
    <dbReference type="NCBI Taxonomy" id="360411"/>
    <lineage>
        <taxon>Bacteria</taxon>
        <taxon>Bacillati</taxon>
        <taxon>Chloroflexota</taxon>
        <taxon>Anaerolineae</taxon>
        <taxon>Anaerolineales</taxon>
        <taxon>Anaerolineaceae</taxon>
        <taxon>Bellilinea</taxon>
    </lineage>
</organism>
<evidence type="ECO:0000313" key="11">
    <source>
        <dbReference type="EMBL" id="HGS87615.1"/>
    </source>
</evidence>
<dbReference type="NCBIfam" id="TIGR01069">
    <property type="entry name" value="mutS2"/>
    <property type="match status" value="1"/>
</dbReference>
<dbReference type="Gene3D" id="3.30.1370.110">
    <property type="match status" value="1"/>
</dbReference>
<keyword evidence="7" id="KW-0540">Nuclease</keyword>
<dbReference type="PROSITE" id="PS50828">
    <property type="entry name" value="SMR"/>
    <property type="match status" value="1"/>
</dbReference>
<comment type="caution">
    <text evidence="11">The sequence shown here is derived from an EMBL/GenBank/DDBJ whole genome shotgun (WGS) entry which is preliminary data.</text>
</comment>